<gene>
    <name evidence="1" type="ORF">PEVE_00015164</name>
</gene>
<comment type="caution">
    <text evidence="1">The sequence shown here is derived from an EMBL/GenBank/DDBJ whole genome shotgun (WGS) entry which is preliminary data.</text>
</comment>
<organism evidence="1 2">
    <name type="scientific">Porites evermanni</name>
    <dbReference type="NCBI Taxonomy" id="104178"/>
    <lineage>
        <taxon>Eukaryota</taxon>
        <taxon>Metazoa</taxon>
        <taxon>Cnidaria</taxon>
        <taxon>Anthozoa</taxon>
        <taxon>Hexacorallia</taxon>
        <taxon>Scleractinia</taxon>
        <taxon>Fungiina</taxon>
        <taxon>Poritidae</taxon>
        <taxon>Porites</taxon>
    </lineage>
</organism>
<keyword evidence="2" id="KW-1185">Reference proteome</keyword>
<dbReference type="EMBL" id="CALNXI010002160">
    <property type="protein sequence ID" value="CAH3183928.1"/>
    <property type="molecule type" value="Genomic_DNA"/>
</dbReference>
<feature type="non-terminal residue" evidence="1">
    <location>
        <position position="1"/>
    </location>
</feature>
<protein>
    <submittedName>
        <fullName evidence="1">Uncharacterized protein</fullName>
    </submittedName>
</protein>
<accession>A0ABN8RXA0</accession>
<reference evidence="1 2" key="1">
    <citation type="submission" date="2022-05" db="EMBL/GenBank/DDBJ databases">
        <authorList>
            <consortium name="Genoscope - CEA"/>
            <person name="William W."/>
        </authorList>
    </citation>
    <scope>NUCLEOTIDE SEQUENCE [LARGE SCALE GENOMIC DNA]</scope>
</reference>
<evidence type="ECO:0000313" key="2">
    <source>
        <dbReference type="Proteomes" id="UP001159427"/>
    </source>
</evidence>
<proteinExistence type="predicted"/>
<name>A0ABN8RXA0_9CNID</name>
<evidence type="ECO:0000313" key="1">
    <source>
        <dbReference type="EMBL" id="CAH3183928.1"/>
    </source>
</evidence>
<dbReference type="Proteomes" id="UP001159427">
    <property type="component" value="Unassembled WGS sequence"/>
</dbReference>
<sequence>ISEVIRSSVFEEDQQDFIDISDGMCQCKEWGFLLREVFGCNLGTGDYGHITIEHTSMLFRKHLSLREYSNQGFETPHSLQHQLYSKATSHDRHGHATSS</sequence>